<proteinExistence type="inferred from homology"/>
<sequence length="786" mass="87786">MWSYENEPVLSLNSVAHSWSAHMFGNAPGTNPATHSSNSSTASSSSPWTSALTDLHTQQPQEDFEGVSVENTPAIIDRTRGPPHSEFLTYVSEQTVPSKLSHVAEHEDQVILSNFVHEPNWPLSDLREMPPISHNNPFPSPTATVISATSTRPTRMITSLTAWTDWKNNLNRTSVNGDSASWIGEDREVQNYLNFLTRSSHMMDPGRNWNESDVTSGHDEKKSITPLLRHTAFKSIAYIDRIGSEKRFGGSQLLTSEYDSNSATHTATISPLVNCAKGSGKRRNPRKRQNSHSARNSTSCPTQDSNELNTNLTSCCPFERTVHYSECGSLYGLTCPQYVNMCAKDAASECIRWSKPKKLDNHFKNEHSSDGELNHRSNLNTVHVDSPRKDNISLELHSPHINHITPDTASQLIAASAASVMDSVNSHSTLHHNHTRDPYNLQQMFTPWCFPECLSSTRDLPTCRTTTNACTLQTQQNTTQTWLESGHRQQIDRDQFSYSPSAYQTLSHKSATDRTDSILSGASMGLGVLSTCIVPSSQSETNTFTPFLCQPPNQTERAQLFDRLEFNKTGLDASQAKTPIYTSVNCDTDPFPLMAQMLSGTGWPAIRPSEREVNRRMLTEKKTGSSTAVHAGPIQLWQFLLEELQNPEAKDYISWTGQGAEFKLKEPNQVAKRWGARKNKPKMNYEKLSRGLRYYYDKRIIQKVSGKRYVYRFTQSVDDLLRNQSDAYSSTWTVFGKSAHGISTADFDGAVNGLLGAPGINKSRLQEQVTNIGFQTQLFGSDESND</sequence>
<dbReference type="GO" id="GO:0030154">
    <property type="term" value="P:cell differentiation"/>
    <property type="evidence" value="ECO:0007669"/>
    <property type="project" value="TreeGrafter"/>
</dbReference>
<comment type="similarity">
    <text evidence="1 3">Belongs to the ETS family.</text>
</comment>
<dbReference type="OrthoDB" id="10067219at2759"/>
<dbReference type="PRINTS" id="PR00454">
    <property type="entry name" value="ETSDOMAIN"/>
</dbReference>
<keyword evidence="7" id="KW-1185">Reference proteome</keyword>
<organism evidence="6 7">
    <name type="scientific">Paragonimus westermani</name>
    <dbReference type="NCBI Taxonomy" id="34504"/>
    <lineage>
        <taxon>Eukaryota</taxon>
        <taxon>Metazoa</taxon>
        <taxon>Spiralia</taxon>
        <taxon>Lophotrochozoa</taxon>
        <taxon>Platyhelminthes</taxon>
        <taxon>Trematoda</taxon>
        <taxon>Digenea</taxon>
        <taxon>Plagiorchiida</taxon>
        <taxon>Troglotremata</taxon>
        <taxon>Troglotrematidae</taxon>
        <taxon>Paragonimus</taxon>
    </lineage>
</organism>
<dbReference type="InterPro" id="IPR036390">
    <property type="entry name" value="WH_DNA-bd_sf"/>
</dbReference>
<evidence type="ECO:0000256" key="1">
    <source>
        <dbReference type="ARBA" id="ARBA00005562"/>
    </source>
</evidence>
<dbReference type="PROSITE" id="PS00346">
    <property type="entry name" value="ETS_DOMAIN_2"/>
    <property type="match status" value="1"/>
</dbReference>
<dbReference type="GO" id="GO:0005634">
    <property type="term" value="C:nucleus"/>
    <property type="evidence" value="ECO:0007669"/>
    <property type="project" value="UniProtKB-SubCell"/>
</dbReference>
<accession>A0A8T0DHG4</accession>
<dbReference type="SUPFAM" id="SSF46785">
    <property type="entry name" value="Winged helix' DNA-binding domain"/>
    <property type="match status" value="1"/>
</dbReference>
<dbReference type="Gene3D" id="1.10.10.10">
    <property type="entry name" value="Winged helix-like DNA-binding domain superfamily/Winged helix DNA-binding domain"/>
    <property type="match status" value="1"/>
</dbReference>
<dbReference type="SMART" id="SM00413">
    <property type="entry name" value="ETS"/>
    <property type="match status" value="1"/>
</dbReference>
<dbReference type="InterPro" id="IPR036388">
    <property type="entry name" value="WH-like_DNA-bd_sf"/>
</dbReference>
<dbReference type="PROSITE" id="PS50061">
    <property type="entry name" value="ETS_DOMAIN_3"/>
    <property type="match status" value="1"/>
</dbReference>
<dbReference type="GO" id="GO:0043565">
    <property type="term" value="F:sequence-specific DNA binding"/>
    <property type="evidence" value="ECO:0007669"/>
    <property type="project" value="InterPro"/>
</dbReference>
<evidence type="ECO:0000256" key="3">
    <source>
        <dbReference type="RuleBase" id="RU004019"/>
    </source>
</evidence>
<reference evidence="6 7" key="1">
    <citation type="submission" date="2019-07" db="EMBL/GenBank/DDBJ databases">
        <title>Annotation for the trematode Paragonimus westermani.</title>
        <authorList>
            <person name="Choi Y.-J."/>
        </authorList>
    </citation>
    <scope>NUCLEOTIDE SEQUENCE [LARGE SCALE GENOMIC DNA]</scope>
    <source>
        <strain evidence="6">180907_Pwestermani</strain>
    </source>
</reference>
<dbReference type="InterPro" id="IPR000418">
    <property type="entry name" value="Ets_dom"/>
</dbReference>
<dbReference type="Proteomes" id="UP000699462">
    <property type="component" value="Unassembled WGS sequence"/>
</dbReference>
<feature type="region of interest" description="Disordered" evidence="4">
    <location>
        <begin position="273"/>
        <end position="306"/>
    </location>
</feature>
<comment type="caution">
    <text evidence="6">The sequence shown here is derived from an EMBL/GenBank/DDBJ whole genome shotgun (WGS) entry which is preliminary data.</text>
</comment>
<dbReference type="Pfam" id="PF00178">
    <property type="entry name" value="Ets"/>
    <property type="match status" value="1"/>
</dbReference>
<feature type="region of interest" description="Disordered" evidence="4">
    <location>
        <begin position="30"/>
        <end position="50"/>
    </location>
</feature>
<protein>
    <recommendedName>
        <fullName evidence="5">ETS domain-containing protein</fullName>
    </recommendedName>
</protein>
<feature type="domain" description="ETS" evidence="5">
    <location>
        <begin position="634"/>
        <end position="714"/>
    </location>
</feature>
<dbReference type="InterPro" id="IPR046328">
    <property type="entry name" value="ETS_fam"/>
</dbReference>
<evidence type="ECO:0000259" key="5">
    <source>
        <dbReference type="PROSITE" id="PS50061"/>
    </source>
</evidence>
<evidence type="ECO:0000313" key="7">
    <source>
        <dbReference type="Proteomes" id="UP000699462"/>
    </source>
</evidence>
<evidence type="ECO:0000256" key="2">
    <source>
        <dbReference type="ARBA" id="ARBA00023125"/>
    </source>
</evidence>
<evidence type="ECO:0000256" key="4">
    <source>
        <dbReference type="SAM" id="MobiDB-lite"/>
    </source>
</evidence>
<feature type="compositionally biased region" description="Basic residues" evidence="4">
    <location>
        <begin position="279"/>
        <end position="290"/>
    </location>
</feature>
<name>A0A8T0DHG4_9TREM</name>
<keyword evidence="2 3" id="KW-0238">DNA-binding</keyword>
<feature type="compositionally biased region" description="Polar residues" evidence="4">
    <location>
        <begin position="291"/>
        <end position="306"/>
    </location>
</feature>
<dbReference type="EMBL" id="JTDF01004188">
    <property type="protein sequence ID" value="KAF8567110.1"/>
    <property type="molecule type" value="Genomic_DNA"/>
</dbReference>
<gene>
    <name evidence="6" type="ORF">P879_01875</name>
</gene>
<comment type="subcellular location">
    <subcellularLocation>
        <location evidence="3">Nucleus</location>
    </subcellularLocation>
</comment>
<dbReference type="GO" id="GO:0000981">
    <property type="term" value="F:DNA-binding transcription factor activity, RNA polymerase II-specific"/>
    <property type="evidence" value="ECO:0007669"/>
    <property type="project" value="TreeGrafter"/>
</dbReference>
<dbReference type="AlphaFoldDB" id="A0A8T0DHG4"/>
<evidence type="ECO:0000313" key="6">
    <source>
        <dbReference type="EMBL" id="KAF8567110.1"/>
    </source>
</evidence>
<keyword evidence="3" id="KW-0539">Nucleus</keyword>
<dbReference type="PANTHER" id="PTHR11849">
    <property type="entry name" value="ETS"/>
    <property type="match status" value="1"/>
</dbReference>